<gene>
    <name evidence="1" type="ORF">NBEOAGPD_0110</name>
</gene>
<proteinExistence type="predicted"/>
<dbReference type="AlphaFoldDB" id="A0AA37HJF1"/>
<comment type="caution">
    <text evidence="1">The sequence shown here is derived from an EMBL/GenBank/DDBJ whole genome shotgun (WGS) entry which is preliminary data.</text>
</comment>
<evidence type="ECO:0000313" key="2">
    <source>
        <dbReference type="Proteomes" id="UP001055108"/>
    </source>
</evidence>
<name>A0AA37HJF1_9HYPH</name>
<reference evidence="1" key="1">
    <citation type="journal article" date="2016" name="Front. Microbiol.">
        <title>Genome Sequence of the Piezophilic, Mesophilic Sulfate-Reducing Bacterium Desulfovibrio indicus J2T.</title>
        <authorList>
            <person name="Cao J."/>
            <person name="Maignien L."/>
            <person name="Shao Z."/>
            <person name="Alain K."/>
            <person name="Jebbar M."/>
        </authorList>
    </citation>
    <scope>NUCLEOTIDE SEQUENCE</scope>
    <source>
        <strain evidence="1">NBRC 103626</strain>
    </source>
</reference>
<dbReference type="InterPro" id="IPR009003">
    <property type="entry name" value="Peptidase_S1_PA"/>
</dbReference>
<protein>
    <recommendedName>
        <fullName evidence="3">Serine protease</fullName>
    </recommendedName>
</protein>
<accession>A0AA37HJF1</accession>
<organism evidence="1 2">
    <name type="scientific">Methylobacterium gregans</name>
    <dbReference type="NCBI Taxonomy" id="374424"/>
    <lineage>
        <taxon>Bacteria</taxon>
        <taxon>Pseudomonadati</taxon>
        <taxon>Pseudomonadota</taxon>
        <taxon>Alphaproteobacteria</taxon>
        <taxon>Hyphomicrobiales</taxon>
        <taxon>Methylobacteriaceae</taxon>
        <taxon>Methylobacterium</taxon>
    </lineage>
</organism>
<sequence length="370" mass="39394">MDRDGAENAKAEIFQRAFGYAEVPGAQDAQDGAPIFEAAPDSAAGERIREARRQRTLARSEQIAVGILRPRDADRRGRAAEIGIFVQRKRLIDHRIVEAARRIARDEVRIIVTGPVRGQAANTGRCRPLRIGASVGHHRATAGTIGCFAICRKSGMVGLVSNNHVLARSNQAAAGDDVLQPGRIDGVRDGRSLNRIASLGAFVPIDFTPNAPNYVDCAFAPLAGSPGHDGSTIGPLDRSEPDQPMGACEELIFDRVEVRKVGRTTGPTKGFVQAISVDNLTVQMESGPRSRYALFHRQIAISGVERRFSKPGDSGSLIYIKDGNPVGLLFAGASSGGDFGHGITFANPIQAVLDALEIDLYTGSSGGSHV</sequence>
<dbReference type="RefSeq" id="WP_238300446.1">
    <property type="nucleotide sequence ID" value="NZ_BPQM01000002.1"/>
</dbReference>
<evidence type="ECO:0000313" key="1">
    <source>
        <dbReference type="EMBL" id="GJD76909.1"/>
    </source>
</evidence>
<keyword evidence="2" id="KW-1185">Reference proteome</keyword>
<dbReference type="EMBL" id="BPQM01000002">
    <property type="protein sequence ID" value="GJD76909.1"/>
    <property type="molecule type" value="Genomic_DNA"/>
</dbReference>
<evidence type="ECO:0008006" key="3">
    <source>
        <dbReference type="Google" id="ProtNLM"/>
    </source>
</evidence>
<reference evidence="1" key="2">
    <citation type="submission" date="2021-08" db="EMBL/GenBank/DDBJ databases">
        <authorList>
            <person name="Tani A."/>
            <person name="Ola A."/>
            <person name="Ogura Y."/>
            <person name="Katsura K."/>
            <person name="Hayashi T."/>
        </authorList>
    </citation>
    <scope>NUCLEOTIDE SEQUENCE</scope>
    <source>
        <strain evidence="1">NBRC 103626</strain>
    </source>
</reference>
<dbReference type="SUPFAM" id="SSF50494">
    <property type="entry name" value="Trypsin-like serine proteases"/>
    <property type="match status" value="1"/>
</dbReference>
<dbReference type="Proteomes" id="UP001055108">
    <property type="component" value="Unassembled WGS sequence"/>
</dbReference>